<reference evidence="2 3" key="1">
    <citation type="submission" date="2019-03" db="EMBL/GenBank/DDBJ databases">
        <title>Draft genome sequences of novel Actinobacteria.</title>
        <authorList>
            <person name="Sahin N."/>
            <person name="Ay H."/>
            <person name="Saygin H."/>
        </authorList>
    </citation>
    <scope>NUCLEOTIDE SEQUENCE [LARGE SCALE GENOMIC DNA]</scope>
    <source>
        <strain evidence="2 3">6K102</strain>
    </source>
</reference>
<sequence length="217" mass="23004">MTEVLNKAHPATVRAWVDGWAISRRAPRPVPEPWGTRVDVGLPGHVARHIVPAPTPEILRRLTGTITTPGTWLKLCAPTEAVVPCLPAGWRVEEPEYMMTATLPLRTPQPPAPAGYTLAVTTRAGVTVARVLTNAGEVAARGQFAPTGRTAVVDQVETAARHRRRGLGTVIMRTLTSAAASAGARHGILVATADGRALYETLGWTVHTPMTAAVLTG</sequence>
<dbReference type="RefSeq" id="WP_132628466.1">
    <property type="nucleotide sequence ID" value="NZ_SMLD01000008.1"/>
</dbReference>
<keyword evidence="2" id="KW-0808">Transferase</keyword>
<dbReference type="EMBL" id="SMLD01000008">
    <property type="protein sequence ID" value="TDE58595.1"/>
    <property type="molecule type" value="Genomic_DNA"/>
</dbReference>
<feature type="domain" description="N-acetyltransferase" evidence="1">
    <location>
        <begin position="88"/>
        <end position="217"/>
    </location>
</feature>
<evidence type="ECO:0000259" key="1">
    <source>
        <dbReference type="PROSITE" id="PS51186"/>
    </source>
</evidence>
<dbReference type="InterPro" id="IPR000182">
    <property type="entry name" value="GNAT_dom"/>
</dbReference>
<dbReference type="Proteomes" id="UP000295136">
    <property type="component" value="Unassembled WGS sequence"/>
</dbReference>
<dbReference type="Gene3D" id="3.40.630.30">
    <property type="match status" value="1"/>
</dbReference>
<comment type="caution">
    <text evidence="2">The sequence shown here is derived from an EMBL/GenBank/DDBJ whole genome shotgun (WGS) entry which is preliminary data.</text>
</comment>
<proteinExistence type="predicted"/>
<accession>A0A4R5FVP2</accession>
<dbReference type="PROSITE" id="PS51186">
    <property type="entry name" value="GNAT"/>
    <property type="match status" value="1"/>
</dbReference>
<dbReference type="CDD" id="cd04301">
    <property type="entry name" value="NAT_SF"/>
    <property type="match status" value="1"/>
</dbReference>
<keyword evidence="3" id="KW-1185">Reference proteome</keyword>
<organism evidence="2 3">
    <name type="scientific">Nonomuraea mesophila</name>
    <dbReference type="NCBI Taxonomy" id="2530382"/>
    <lineage>
        <taxon>Bacteria</taxon>
        <taxon>Bacillati</taxon>
        <taxon>Actinomycetota</taxon>
        <taxon>Actinomycetes</taxon>
        <taxon>Streptosporangiales</taxon>
        <taxon>Streptosporangiaceae</taxon>
        <taxon>Nonomuraea</taxon>
    </lineage>
</organism>
<gene>
    <name evidence="2" type="ORF">E1295_04980</name>
</gene>
<name>A0A4R5FVP2_9ACTN</name>
<evidence type="ECO:0000313" key="2">
    <source>
        <dbReference type="EMBL" id="TDE58595.1"/>
    </source>
</evidence>
<dbReference type="GO" id="GO:0016747">
    <property type="term" value="F:acyltransferase activity, transferring groups other than amino-acyl groups"/>
    <property type="evidence" value="ECO:0007669"/>
    <property type="project" value="InterPro"/>
</dbReference>
<dbReference type="SUPFAM" id="SSF55729">
    <property type="entry name" value="Acyl-CoA N-acyltransferases (Nat)"/>
    <property type="match status" value="1"/>
</dbReference>
<dbReference type="AlphaFoldDB" id="A0A4R5FVP2"/>
<dbReference type="Pfam" id="PF00583">
    <property type="entry name" value="Acetyltransf_1"/>
    <property type="match status" value="1"/>
</dbReference>
<dbReference type="InterPro" id="IPR016181">
    <property type="entry name" value="Acyl_CoA_acyltransferase"/>
</dbReference>
<evidence type="ECO:0000313" key="3">
    <source>
        <dbReference type="Proteomes" id="UP000295136"/>
    </source>
</evidence>
<protein>
    <submittedName>
        <fullName evidence="2">GNAT family N-acetyltransferase</fullName>
    </submittedName>
</protein>